<dbReference type="KEGG" id="ahg:AHOG_19115"/>
<keyword evidence="3" id="KW-1185">Reference proteome</keyword>
<evidence type="ECO:0000313" key="2">
    <source>
        <dbReference type="EMBL" id="ASO21445.1"/>
    </source>
</evidence>
<dbReference type="AlphaFoldDB" id="A0A221W6G6"/>
<sequence length="48" mass="5173">MIGLVNDLRAWFLILAFIGIGSSPAAPRSGVGRRPSASACSSDWEWRP</sequence>
<feature type="region of interest" description="Disordered" evidence="1">
    <location>
        <begin position="23"/>
        <end position="48"/>
    </location>
</feature>
<dbReference type="EMBL" id="CP022521">
    <property type="protein sequence ID" value="ASO21445.1"/>
    <property type="molecule type" value="Genomic_DNA"/>
</dbReference>
<protein>
    <submittedName>
        <fullName evidence="2">Uncharacterized protein</fullName>
    </submittedName>
</protein>
<evidence type="ECO:0000313" key="3">
    <source>
        <dbReference type="Proteomes" id="UP000204221"/>
    </source>
</evidence>
<accession>A0A221W6G6</accession>
<evidence type="ECO:0000256" key="1">
    <source>
        <dbReference type="SAM" id="MobiDB-lite"/>
    </source>
</evidence>
<reference evidence="2 3" key="1">
    <citation type="submission" date="2017-07" db="EMBL/GenBank/DDBJ databases">
        <title>Complete genome sequence of Actinoalloteichus hoggarensis DSM 45943, type strain of Actinoalloteichus hoggarensis.</title>
        <authorList>
            <person name="Ruckert C."/>
            <person name="Nouioui I."/>
            <person name="Willmese J."/>
            <person name="van Wezel G."/>
            <person name="Klenk H.-P."/>
            <person name="Kalinowski J."/>
            <person name="Zotchev S.B."/>
        </authorList>
    </citation>
    <scope>NUCLEOTIDE SEQUENCE [LARGE SCALE GENOMIC DNA]</scope>
    <source>
        <strain evidence="2 3">DSM 45943</strain>
    </source>
</reference>
<dbReference type="Proteomes" id="UP000204221">
    <property type="component" value="Chromosome"/>
</dbReference>
<proteinExistence type="predicted"/>
<gene>
    <name evidence="2" type="ORF">AHOG_19115</name>
</gene>
<organism evidence="2 3">
    <name type="scientific">Actinoalloteichus hoggarensis</name>
    <dbReference type="NCBI Taxonomy" id="1470176"/>
    <lineage>
        <taxon>Bacteria</taxon>
        <taxon>Bacillati</taxon>
        <taxon>Actinomycetota</taxon>
        <taxon>Actinomycetes</taxon>
        <taxon>Pseudonocardiales</taxon>
        <taxon>Pseudonocardiaceae</taxon>
        <taxon>Actinoalloteichus</taxon>
    </lineage>
</organism>
<name>A0A221W6G6_9PSEU</name>